<dbReference type="InterPro" id="IPR036113">
    <property type="entry name" value="Asp/Glu-ADT_sf_sub_c"/>
</dbReference>
<evidence type="ECO:0000313" key="2">
    <source>
        <dbReference type="Proteomes" id="UP000260943"/>
    </source>
</evidence>
<comment type="caution">
    <text evidence="1">The sequence shown here is derived from an EMBL/GenBank/DDBJ whole genome shotgun (WGS) entry which is preliminary data.</text>
</comment>
<accession>A0A3E4QQP8</accession>
<dbReference type="InterPro" id="IPR003837">
    <property type="entry name" value="GatC"/>
</dbReference>
<dbReference type="Pfam" id="PF02686">
    <property type="entry name" value="GatC"/>
    <property type="match status" value="1"/>
</dbReference>
<proteinExistence type="predicted"/>
<keyword evidence="1" id="KW-0808">Transferase</keyword>
<dbReference type="AlphaFoldDB" id="A0A3E4QQP8"/>
<reference evidence="1 2" key="1">
    <citation type="submission" date="2018-08" db="EMBL/GenBank/DDBJ databases">
        <title>A genome reference for cultivated species of the human gut microbiota.</title>
        <authorList>
            <person name="Zou Y."/>
            <person name="Xue W."/>
            <person name="Luo G."/>
        </authorList>
    </citation>
    <scope>NUCLEOTIDE SEQUENCE [LARGE SCALE GENOMIC DNA]</scope>
    <source>
        <strain evidence="1 2">TF08-14</strain>
    </source>
</reference>
<evidence type="ECO:0000313" key="1">
    <source>
        <dbReference type="EMBL" id="RGL08376.1"/>
    </source>
</evidence>
<dbReference type="GO" id="GO:0006450">
    <property type="term" value="P:regulation of translational fidelity"/>
    <property type="evidence" value="ECO:0007669"/>
    <property type="project" value="InterPro"/>
</dbReference>
<dbReference type="Proteomes" id="UP000260943">
    <property type="component" value="Unassembled WGS sequence"/>
</dbReference>
<dbReference type="GeneID" id="62758966"/>
<organism evidence="1 2">
    <name type="scientific">Collinsella tanakaei</name>
    <dbReference type="NCBI Taxonomy" id="626935"/>
    <lineage>
        <taxon>Bacteria</taxon>
        <taxon>Bacillati</taxon>
        <taxon>Actinomycetota</taxon>
        <taxon>Coriobacteriia</taxon>
        <taxon>Coriobacteriales</taxon>
        <taxon>Coriobacteriaceae</taxon>
        <taxon>Collinsella</taxon>
    </lineage>
</organism>
<dbReference type="RefSeq" id="WP_009141273.1">
    <property type="nucleotide sequence ID" value="NZ_CABKQG010000003.1"/>
</dbReference>
<dbReference type="GO" id="GO:0016740">
    <property type="term" value="F:transferase activity"/>
    <property type="evidence" value="ECO:0007669"/>
    <property type="project" value="UniProtKB-KW"/>
</dbReference>
<dbReference type="EMBL" id="QSRJ01000010">
    <property type="protein sequence ID" value="RGL08376.1"/>
    <property type="molecule type" value="Genomic_DNA"/>
</dbReference>
<name>A0A3E4QQP8_9ACTN</name>
<gene>
    <name evidence="1" type="ORF">DXC81_08315</name>
</gene>
<dbReference type="SUPFAM" id="SSF141000">
    <property type="entry name" value="Glu-tRNAGln amidotransferase C subunit"/>
    <property type="match status" value="1"/>
</dbReference>
<protein>
    <submittedName>
        <fullName evidence="1">Aspartyl/glutamyl-tRNA amidotransferase subunit C</fullName>
    </submittedName>
</protein>
<sequence length="103" mass="11091">MALTEKDVRGIADYACIALTEEELADMTAYMNDAVSMLEPILQYADEDVAPTFHPIGDLSNVMRADATDADRALPVDEALKDAASTRGRSFRVPSILGEGGDQ</sequence>
<dbReference type="Gene3D" id="1.10.20.60">
    <property type="entry name" value="Glu-tRNAGln amidotransferase C subunit, N-terminal domain"/>
    <property type="match status" value="1"/>
</dbReference>